<dbReference type="PANTHER" id="PTHR24394:SF44">
    <property type="entry name" value="ZINC FINGER PROTEIN 271-LIKE"/>
    <property type="match status" value="1"/>
</dbReference>
<dbReference type="Pfam" id="PF00096">
    <property type="entry name" value="zf-C2H2"/>
    <property type="match status" value="3"/>
</dbReference>
<accession>A0AAV2PZN2</accession>
<feature type="domain" description="C2H2-type" evidence="8">
    <location>
        <begin position="7"/>
        <end position="34"/>
    </location>
</feature>
<dbReference type="AlphaFoldDB" id="A0AAV2PZN2"/>
<keyword evidence="2" id="KW-0479">Metal-binding</keyword>
<dbReference type="SMART" id="SM00355">
    <property type="entry name" value="ZnF_C2H2"/>
    <property type="match status" value="3"/>
</dbReference>
<dbReference type="GO" id="GO:0005634">
    <property type="term" value="C:nucleus"/>
    <property type="evidence" value="ECO:0007669"/>
    <property type="project" value="UniProtKB-SubCell"/>
</dbReference>
<keyword evidence="3" id="KW-0677">Repeat</keyword>
<keyword evidence="10" id="KW-1185">Reference proteome</keyword>
<evidence type="ECO:0000256" key="1">
    <source>
        <dbReference type="ARBA" id="ARBA00004123"/>
    </source>
</evidence>
<feature type="domain" description="C2H2-type" evidence="8">
    <location>
        <begin position="70"/>
        <end position="97"/>
    </location>
</feature>
<feature type="domain" description="C2H2-type" evidence="8">
    <location>
        <begin position="43"/>
        <end position="70"/>
    </location>
</feature>
<dbReference type="EMBL" id="CAXKWB010002291">
    <property type="protein sequence ID" value="CAL4066531.1"/>
    <property type="molecule type" value="Genomic_DNA"/>
</dbReference>
<comment type="caution">
    <text evidence="9">The sequence shown here is derived from an EMBL/GenBank/DDBJ whole genome shotgun (WGS) entry which is preliminary data.</text>
</comment>
<evidence type="ECO:0000259" key="8">
    <source>
        <dbReference type="PROSITE" id="PS50157"/>
    </source>
</evidence>
<keyword evidence="5" id="KW-0862">Zinc</keyword>
<evidence type="ECO:0000313" key="10">
    <source>
        <dbReference type="Proteomes" id="UP001497623"/>
    </source>
</evidence>
<feature type="non-terminal residue" evidence="9">
    <location>
        <position position="1"/>
    </location>
</feature>
<name>A0AAV2PZN2_MEGNR</name>
<dbReference type="Gene3D" id="3.30.160.60">
    <property type="entry name" value="Classic Zinc Finger"/>
    <property type="match status" value="3"/>
</dbReference>
<dbReference type="FunFam" id="3.30.160.60:FF:000870">
    <property type="entry name" value="zinc finger protein 197 isoform X1"/>
    <property type="match status" value="1"/>
</dbReference>
<dbReference type="PROSITE" id="PS00028">
    <property type="entry name" value="ZINC_FINGER_C2H2_1"/>
    <property type="match status" value="3"/>
</dbReference>
<dbReference type="PROSITE" id="PS50157">
    <property type="entry name" value="ZINC_FINGER_C2H2_2"/>
    <property type="match status" value="3"/>
</dbReference>
<dbReference type="GO" id="GO:0000981">
    <property type="term" value="F:DNA-binding transcription factor activity, RNA polymerase II-specific"/>
    <property type="evidence" value="ECO:0007669"/>
    <property type="project" value="TreeGrafter"/>
</dbReference>
<keyword evidence="6" id="KW-0539">Nucleus</keyword>
<comment type="subcellular location">
    <subcellularLocation>
        <location evidence="1">Nucleus</location>
    </subcellularLocation>
</comment>
<gene>
    <name evidence="9" type="ORF">MNOR_LOCUS5778</name>
</gene>
<protein>
    <recommendedName>
        <fullName evidence="8">C2H2-type domain-containing protein</fullName>
    </recommendedName>
</protein>
<keyword evidence="4 7" id="KW-0863">Zinc-finger</keyword>
<dbReference type="GO" id="GO:0008270">
    <property type="term" value="F:zinc ion binding"/>
    <property type="evidence" value="ECO:0007669"/>
    <property type="project" value="UniProtKB-KW"/>
</dbReference>
<dbReference type="InterPro" id="IPR036236">
    <property type="entry name" value="Znf_C2H2_sf"/>
</dbReference>
<evidence type="ECO:0000256" key="4">
    <source>
        <dbReference type="ARBA" id="ARBA00022771"/>
    </source>
</evidence>
<sequence length="142" mass="16626">NKKKWRFSCTECGYKCVKKSTLKKHSKKHEMRSIEEIVLSKQVMCELCGKMVKSKNSLKVHMQSHSGEKFPCSHCEKVYNSKYSLNDHARIHTGEKNKECPDCGKKFLEKNNWVIILEEFIEQVINNFFVLNVVKVLKVKIC</sequence>
<reference evidence="9 10" key="1">
    <citation type="submission" date="2024-05" db="EMBL/GenBank/DDBJ databases">
        <authorList>
            <person name="Wallberg A."/>
        </authorList>
    </citation>
    <scope>NUCLEOTIDE SEQUENCE [LARGE SCALE GENOMIC DNA]</scope>
</reference>
<dbReference type="InterPro" id="IPR013087">
    <property type="entry name" value="Znf_C2H2_type"/>
</dbReference>
<evidence type="ECO:0000313" key="9">
    <source>
        <dbReference type="EMBL" id="CAL4066531.1"/>
    </source>
</evidence>
<evidence type="ECO:0000256" key="5">
    <source>
        <dbReference type="ARBA" id="ARBA00022833"/>
    </source>
</evidence>
<dbReference type="SUPFAM" id="SSF57667">
    <property type="entry name" value="beta-beta-alpha zinc fingers"/>
    <property type="match status" value="1"/>
</dbReference>
<evidence type="ECO:0000256" key="3">
    <source>
        <dbReference type="ARBA" id="ARBA00022737"/>
    </source>
</evidence>
<organism evidence="9 10">
    <name type="scientific">Meganyctiphanes norvegica</name>
    <name type="common">Northern krill</name>
    <name type="synonym">Thysanopoda norvegica</name>
    <dbReference type="NCBI Taxonomy" id="48144"/>
    <lineage>
        <taxon>Eukaryota</taxon>
        <taxon>Metazoa</taxon>
        <taxon>Ecdysozoa</taxon>
        <taxon>Arthropoda</taxon>
        <taxon>Crustacea</taxon>
        <taxon>Multicrustacea</taxon>
        <taxon>Malacostraca</taxon>
        <taxon>Eumalacostraca</taxon>
        <taxon>Eucarida</taxon>
        <taxon>Euphausiacea</taxon>
        <taxon>Euphausiidae</taxon>
        <taxon>Meganyctiphanes</taxon>
    </lineage>
</organism>
<dbReference type="Proteomes" id="UP001497623">
    <property type="component" value="Unassembled WGS sequence"/>
</dbReference>
<proteinExistence type="predicted"/>
<evidence type="ECO:0000256" key="2">
    <source>
        <dbReference type="ARBA" id="ARBA00022723"/>
    </source>
</evidence>
<evidence type="ECO:0000256" key="7">
    <source>
        <dbReference type="PROSITE-ProRule" id="PRU00042"/>
    </source>
</evidence>
<dbReference type="PANTHER" id="PTHR24394">
    <property type="entry name" value="ZINC FINGER PROTEIN"/>
    <property type="match status" value="1"/>
</dbReference>
<evidence type="ECO:0000256" key="6">
    <source>
        <dbReference type="ARBA" id="ARBA00023242"/>
    </source>
</evidence>